<name>A0ABW1S6N3_9PROT</name>
<dbReference type="SUPFAM" id="SSF75217">
    <property type="entry name" value="alpha/beta knot"/>
    <property type="match status" value="1"/>
</dbReference>
<dbReference type="InterPro" id="IPR029026">
    <property type="entry name" value="tRNA_m1G_MTases_N"/>
</dbReference>
<keyword evidence="4" id="KW-0949">S-adenosyl-L-methionine</keyword>
<comment type="caution">
    <text evidence="6">The sequence shown here is derived from an EMBL/GenBank/DDBJ whole genome shotgun (WGS) entry which is preliminary data.</text>
</comment>
<dbReference type="InterPro" id="IPR001537">
    <property type="entry name" value="SpoU_MeTrfase"/>
</dbReference>
<feature type="domain" description="tRNA/rRNA methyltransferase SpoU type" evidence="5">
    <location>
        <begin position="7"/>
        <end position="154"/>
    </location>
</feature>
<dbReference type="CDD" id="cd18093">
    <property type="entry name" value="SpoU-like_TrmJ"/>
    <property type="match status" value="1"/>
</dbReference>
<reference evidence="7" key="1">
    <citation type="journal article" date="2019" name="Int. J. Syst. Evol. Microbiol.">
        <title>The Global Catalogue of Microorganisms (GCM) 10K type strain sequencing project: providing services to taxonomists for standard genome sequencing and annotation.</title>
        <authorList>
            <consortium name="The Broad Institute Genomics Platform"/>
            <consortium name="The Broad Institute Genome Sequencing Center for Infectious Disease"/>
            <person name="Wu L."/>
            <person name="Ma J."/>
        </authorList>
    </citation>
    <scope>NUCLEOTIDE SEQUENCE [LARGE SCALE GENOMIC DNA]</scope>
    <source>
        <strain evidence="7">CGMCC-1.15741</strain>
    </source>
</reference>
<dbReference type="Proteomes" id="UP001596303">
    <property type="component" value="Unassembled WGS sequence"/>
</dbReference>
<dbReference type="RefSeq" id="WP_377376000.1">
    <property type="nucleotide sequence ID" value="NZ_JBHSSW010000004.1"/>
</dbReference>
<keyword evidence="7" id="KW-1185">Reference proteome</keyword>
<evidence type="ECO:0000256" key="1">
    <source>
        <dbReference type="ARBA" id="ARBA00007228"/>
    </source>
</evidence>
<dbReference type="InterPro" id="IPR004384">
    <property type="entry name" value="RNA_MeTrfase_TrmJ/LasT"/>
</dbReference>
<keyword evidence="2 6" id="KW-0489">Methyltransferase</keyword>
<keyword evidence="3" id="KW-0808">Transferase</keyword>
<gene>
    <name evidence="6" type="ORF">ACFQDM_04415</name>
</gene>
<accession>A0ABW1S6N3</accession>
<evidence type="ECO:0000313" key="6">
    <source>
        <dbReference type="EMBL" id="MFC6197307.1"/>
    </source>
</evidence>
<evidence type="ECO:0000256" key="4">
    <source>
        <dbReference type="ARBA" id="ARBA00022691"/>
    </source>
</evidence>
<dbReference type="PANTHER" id="PTHR42786">
    <property type="entry name" value="TRNA/RRNA METHYLTRANSFERASE"/>
    <property type="match status" value="1"/>
</dbReference>
<comment type="similarity">
    <text evidence="1">Belongs to the class IV-like SAM-binding methyltransferase superfamily. RNA methyltransferase TrmH family.</text>
</comment>
<dbReference type="Pfam" id="PF00588">
    <property type="entry name" value="SpoU_methylase"/>
    <property type="match status" value="1"/>
</dbReference>
<dbReference type="PIRSF" id="PIRSF004808">
    <property type="entry name" value="LasT"/>
    <property type="match status" value="1"/>
</dbReference>
<dbReference type="GO" id="GO:0032259">
    <property type="term" value="P:methylation"/>
    <property type="evidence" value="ECO:0007669"/>
    <property type="project" value="UniProtKB-KW"/>
</dbReference>
<protein>
    <submittedName>
        <fullName evidence="6">RNA methyltransferase</fullName>
    </submittedName>
</protein>
<evidence type="ECO:0000313" key="7">
    <source>
        <dbReference type="Proteomes" id="UP001596303"/>
    </source>
</evidence>
<evidence type="ECO:0000256" key="3">
    <source>
        <dbReference type="ARBA" id="ARBA00022679"/>
    </source>
</evidence>
<evidence type="ECO:0000256" key="2">
    <source>
        <dbReference type="ARBA" id="ARBA00022603"/>
    </source>
</evidence>
<dbReference type="EMBL" id="JBHSSW010000004">
    <property type="protein sequence ID" value="MFC6197307.1"/>
    <property type="molecule type" value="Genomic_DNA"/>
</dbReference>
<dbReference type="Gene3D" id="1.10.8.590">
    <property type="match status" value="1"/>
</dbReference>
<dbReference type="GO" id="GO:0008168">
    <property type="term" value="F:methyltransferase activity"/>
    <property type="evidence" value="ECO:0007669"/>
    <property type="project" value="UniProtKB-KW"/>
</dbReference>
<dbReference type="PANTHER" id="PTHR42786:SF7">
    <property type="entry name" value="TRNA_RRNA METHYLTRANSFERASE SPOU TYPE DOMAIN-CONTAINING PROTEIN"/>
    <property type="match status" value="1"/>
</dbReference>
<sequence length="245" mass="25903">MTVSSPSVILVGPQMGENIGAAARVMGNFGLSDLRIVSPRDGWPNPAADTMSAGAFEAGVVTPTVFDTLEDAVGDMSYLLATTARQRGMEKPVFTTGPAVEKLQSHAGKTGVLFGAEKSGLPNEAVALCDAILTYPVNNAFASLNLAQAVGVFAHAWAASDAPDIPEGVGETASREELVGMMTHFEGELERAGFFFPEAKKAVMVQNLRNAFTRAGWTSQETRTFRGAIKALAIGRGKARIQRED</sequence>
<dbReference type="InterPro" id="IPR029028">
    <property type="entry name" value="Alpha/beta_knot_MTases"/>
</dbReference>
<organism evidence="6 7">
    <name type="scientific">Ponticaulis profundi</name>
    <dbReference type="NCBI Taxonomy" id="2665222"/>
    <lineage>
        <taxon>Bacteria</taxon>
        <taxon>Pseudomonadati</taxon>
        <taxon>Pseudomonadota</taxon>
        <taxon>Alphaproteobacteria</taxon>
        <taxon>Hyphomonadales</taxon>
        <taxon>Hyphomonadaceae</taxon>
        <taxon>Ponticaulis</taxon>
    </lineage>
</organism>
<proteinExistence type="inferred from homology"/>
<evidence type="ECO:0000259" key="5">
    <source>
        <dbReference type="Pfam" id="PF00588"/>
    </source>
</evidence>
<dbReference type="Gene3D" id="3.40.1280.10">
    <property type="match status" value="1"/>
</dbReference>